<keyword evidence="1" id="KW-0472">Membrane</keyword>
<evidence type="ECO:0000313" key="3">
    <source>
        <dbReference type="Proteomes" id="UP000181936"/>
    </source>
</evidence>
<feature type="transmembrane region" description="Helical" evidence="1">
    <location>
        <begin position="200"/>
        <end position="217"/>
    </location>
</feature>
<proteinExistence type="predicted"/>
<dbReference type="EMBL" id="CP016020">
    <property type="protein sequence ID" value="APH05047.1"/>
    <property type="molecule type" value="Genomic_DNA"/>
</dbReference>
<dbReference type="AlphaFoldDB" id="A0A1L3MRU7"/>
<feature type="transmembrane region" description="Helical" evidence="1">
    <location>
        <begin position="257"/>
        <end position="275"/>
    </location>
</feature>
<feature type="transmembrane region" description="Helical" evidence="1">
    <location>
        <begin position="12"/>
        <end position="29"/>
    </location>
</feature>
<keyword evidence="1" id="KW-1133">Transmembrane helix</keyword>
<reference evidence="2 3" key="1">
    <citation type="journal article" date="2016" name="Sci. Rep.">
        <title>Complete genome sequence and transcriptomic analysis of a novel marine strain Bacillus weihaiensis reveals the mechanism of brown algae degradation.</title>
        <authorList>
            <person name="Zhu Y."/>
            <person name="Chen P."/>
            <person name="Bao Y."/>
            <person name="Men Y."/>
            <person name="Zeng Y."/>
            <person name="Yang J."/>
            <person name="Sun J."/>
            <person name="Sun Y."/>
        </authorList>
    </citation>
    <scope>NUCLEOTIDE SEQUENCE [LARGE SCALE GENOMIC DNA]</scope>
    <source>
        <strain evidence="2 3">Alg07</strain>
    </source>
</reference>
<feature type="transmembrane region" description="Helical" evidence="1">
    <location>
        <begin position="102"/>
        <end position="120"/>
    </location>
</feature>
<feature type="transmembrane region" description="Helical" evidence="1">
    <location>
        <begin position="41"/>
        <end position="62"/>
    </location>
</feature>
<feature type="transmembrane region" description="Helical" evidence="1">
    <location>
        <begin position="159"/>
        <end position="179"/>
    </location>
</feature>
<gene>
    <name evidence="2" type="ORF">A9C19_09965</name>
</gene>
<keyword evidence="1" id="KW-0812">Transmembrane</keyword>
<accession>A0A1L3MRU7</accession>
<protein>
    <submittedName>
        <fullName evidence="2">Uncharacterized protein</fullName>
    </submittedName>
</protein>
<dbReference type="Proteomes" id="UP000181936">
    <property type="component" value="Chromosome"/>
</dbReference>
<feature type="transmembrane region" description="Helical" evidence="1">
    <location>
        <begin position="132"/>
        <end position="153"/>
    </location>
</feature>
<evidence type="ECO:0000256" key="1">
    <source>
        <dbReference type="SAM" id="Phobius"/>
    </source>
</evidence>
<feature type="transmembrane region" description="Helical" evidence="1">
    <location>
        <begin position="74"/>
        <end position="96"/>
    </location>
</feature>
<dbReference type="KEGG" id="bwh:A9C19_09965"/>
<sequence length="277" mass="32921">MFIKRKINSHSTPFLLLLCIHSIMLYLLLTKSKMKHKKMLLIANIGLAYLFEYVVLNLLRGYRYRPKLLKKPPFDNMLGAILSQAIYVPITATFLSVFKKNWYWKAFFITYFSMIEHFFIHLKVYTVNWWKPIYTIFFLPIAFFISDGLKKALEKDNDLVKKCIHYLAILVVHVTCLYIKAVNKKVKFKYGFFHTYKKHFLLAPIYSMFQAALLTITSAKQGFYPKAAMLCASFVTDAIIYHYGFVKLKLKSKLQRIFFHCMMIFFSRSFYLSLWRN</sequence>
<dbReference type="OrthoDB" id="2942986at2"/>
<organism evidence="2 3">
    <name type="scientific">Bacillus weihaiensis</name>
    <dbReference type="NCBI Taxonomy" id="1547283"/>
    <lineage>
        <taxon>Bacteria</taxon>
        <taxon>Bacillati</taxon>
        <taxon>Bacillota</taxon>
        <taxon>Bacilli</taxon>
        <taxon>Bacillales</taxon>
        <taxon>Bacillaceae</taxon>
        <taxon>Bacillus</taxon>
    </lineage>
</organism>
<evidence type="ECO:0000313" key="2">
    <source>
        <dbReference type="EMBL" id="APH05047.1"/>
    </source>
</evidence>
<name>A0A1L3MRU7_9BACI</name>
<keyword evidence="3" id="KW-1185">Reference proteome</keyword>
<dbReference type="RefSeq" id="WP_072579840.1">
    <property type="nucleotide sequence ID" value="NZ_CP016020.1"/>
</dbReference>
<feature type="transmembrane region" description="Helical" evidence="1">
    <location>
        <begin position="223"/>
        <end position="245"/>
    </location>
</feature>